<dbReference type="InterPro" id="IPR044976">
    <property type="entry name" value="FIPS5/FIPS3-like"/>
</dbReference>
<evidence type="ECO:0000313" key="7">
    <source>
        <dbReference type="Proteomes" id="UP000015105"/>
    </source>
</evidence>
<comment type="subcellular location">
    <subcellularLocation>
        <location evidence="1">Nucleus</location>
    </subcellularLocation>
</comment>
<accession>A0A453I8J7</accession>
<organism evidence="6 7">
    <name type="scientific">Aegilops tauschii subsp. strangulata</name>
    <name type="common">Goatgrass</name>
    <dbReference type="NCBI Taxonomy" id="200361"/>
    <lineage>
        <taxon>Eukaryota</taxon>
        <taxon>Viridiplantae</taxon>
        <taxon>Streptophyta</taxon>
        <taxon>Embryophyta</taxon>
        <taxon>Tracheophyta</taxon>
        <taxon>Spermatophyta</taxon>
        <taxon>Magnoliopsida</taxon>
        <taxon>Liliopsida</taxon>
        <taxon>Poales</taxon>
        <taxon>Poaceae</taxon>
        <taxon>BOP clade</taxon>
        <taxon>Pooideae</taxon>
        <taxon>Triticodae</taxon>
        <taxon>Triticeae</taxon>
        <taxon>Triticinae</taxon>
        <taxon>Aegilops</taxon>
    </lineage>
</organism>
<keyword evidence="7" id="KW-1185">Reference proteome</keyword>
<reference evidence="6" key="5">
    <citation type="journal article" date="2021" name="G3 (Bethesda)">
        <title>Aegilops tauschii genome assembly Aet v5.0 features greater sequence contiguity and improved annotation.</title>
        <authorList>
            <person name="Wang L."/>
            <person name="Zhu T."/>
            <person name="Rodriguez J.C."/>
            <person name="Deal K.R."/>
            <person name="Dubcovsky J."/>
            <person name="McGuire P.E."/>
            <person name="Lux T."/>
            <person name="Spannagl M."/>
            <person name="Mayer K.F.X."/>
            <person name="Baldrich P."/>
            <person name="Meyers B.C."/>
            <person name="Huo N."/>
            <person name="Gu Y.Q."/>
            <person name="Zhou H."/>
            <person name="Devos K.M."/>
            <person name="Bennetzen J.L."/>
            <person name="Unver T."/>
            <person name="Budak H."/>
            <person name="Gulick P.J."/>
            <person name="Galiba G."/>
            <person name="Kalapos B."/>
            <person name="Nelson D.R."/>
            <person name="Li P."/>
            <person name="You F.M."/>
            <person name="Luo M.C."/>
            <person name="Dvorak J."/>
        </authorList>
    </citation>
    <scope>NUCLEOTIDE SEQUENCE [LARGE SCALE GENOMIC DNA]</scope>
    <source>
        <strain evidence="6">cv. AL8/78</strain>
    </source>
</reference>
<dbReference type="GO" id="GO:0003723">
    <property type="term" value="F:RNA binding"/>
    <property type="evidence" value="ECO:0007669"/>
    <property type="project" value="TreeGrafter"/>
</dbReference>
<proteinExistence type="inferred from homology"/>
<keyword evidence="3" id="KW-0507">mRNA processing</keyword>
<dbReference type="PANTHER" id="PTHR36884:SF6">
    <property type="entry name" value="FIP1[III]-LIKE PROTEIN"/>
    <property type="match status" value="1"/>
</dbReference>
<evidence type="ECO:0000256" key="3">
    <source>
        <dbReference type="ARBA" id="ARBA00022664"/>
    </source>
</evidence>
<dbReference type="AlphaFoldDB" id="A0A453I8J7"/>
<keyword evidence="4" id="KW-0539">Nucleus</keyword>
<evidence type="ECO:0000256" key="1">
    <source>
        <dbReference type="ARBA" id="ARBA00004123"/>
    </source>
</evidence>
<sequence length="145" mass="16775">LSAKDGGQRKLHGLRYKGPLDKTTVAITGQGDLGHQHAFQKNYYFFLPRNRTVFDINIEAFQQKPWRQHGIDLTDYFNFGLDEEGWRKYCFGMKQFTQGARSLAEKSSGMDQVRHSLEGLSVCLLRILLHIFVYRNHITILNLVS</sequence>
<dbReference type="Proteomes" id="UP000015105">
    <property type="component" value="Chromosome 4D"/>
</dbReference>
<reference evidence="6" key="4">
    <citation type="submission" date="2019-03" db="UniProtKB">
        <authorList>
            <consortium name="EnsemblPlants"/>
        </authorList>
    </citation>
    <scope>IDENTIFICATION</scope>
</reference>
<reference evidence="6" key="3">
    <citation type="journal article" date="2017" name="Nature">
        <title>Genome sequence of the progenitor of the wheat D genome Aegilops tauschii.</title>
        <authorList>
            <person name="Luo M.C."/>
            <person name="Gu Y.Q."/>
            <person name="Puiu D."/>
            <person name="Wang H."/>
            <person name="Twardziok S.O."/>
            <person name="Deal K.R."/>
            <person name="Huo N."/>
            <person name="Zhu T."/>
            <person name="Wang L."/>
            <person name="Wang Y."/>
            <person name="McGuire P.E."/>
            <person name="Liu S."/>
            <person name="Long H."/>
            <person name="Ramasamy R.K."/>
            <person name="Rodriguez J.C."/>
            <person name="Van S.L."/>
            <person name="Yuan L."/>
            <person name="Wang Z."/>
            <person name="Xia Z."/>
            <person name="Xiao L."/>
            <person name="Anderson O.D."/>
            <person name="Ouyang S."/>
            <person name="Liang Y."/>
            <person name="Zimin A.V."/>
            <person name="Pertea G."/>
            <person name="Qi P."/>
            <person name="Bennetzen J.L."/>
            <person name="Dai X."/>
            <person name="Dawson M.W."/>
            <person name="Muller H.G."/>
            <person name="Kugler K."/>
            <person name="Rivarola-Duarte L."/>
            <person name="Spannagl M."/>
            <person name="Mayer K.F.X."/>
            <person name="Lu F.H."/>
            <person name="Bevan M.W."/>
            <person name="Leroy P."/>
            <person name="Li P."/>
            <person name="You F.M."/>
            <person name="Sun Q."/>
            <person name="Liu Z."/>
            <person name="Lyons E."/>
            <person name="Wicker T."/>
            <person name="Salzberg S.L."/>
            <person name="Devos K.M."/>
            <person name="Dvorak J."/>
        </authorList>
    </citation>
    <scope>NUCLEOTIDE SEQUENCE [LARGE SCALE GENOMIC DNA]</scope>
    <source>
        <strain evidence="6">cv. AL8/78</strain>
    </source>
</reference>
<dbReference type="InterPro" id="IPR007854">
    <property type="entry name" value="Fip1_dom"/>
</dbReference>
<feature type="domain" description="Pre-mRNA polyadenylation factor Fip1" evidence="5">
    <location>
        <begin position="55"/>
        <end position="95"/>
    </location>
</feature>
<protein>
    <recommendedName>
        <fullName evidence="5">Pre-mRNA polyadenylation factor Fip1 domain-containing protein</fullName>
    </recommendedName>
</protein>
<dbReference type="Gramene" id="AET4Gv20480700.7">
    <property type="protein sequence ID" value="AET4Gv20480700.7"/>
    <property type="gene ID" value="AET4Gv20480700"/>
</dbReference>
<dbReference type="GO" id="GO:0006397">
    <property type="term" value="P:mRNA processing"/>
    <property type="evidence" value="ECO:0007669"/>
    <property type="project" value="UniProtKB-KW"/>
</dbReference>
<name>A0A453I8J7_AEGTS</name>
<evidence type="ECO:0000256" key="4">
    <source>
        <dbReference type="ARBA" id="ARBA00023242"/>
    </source>
</evidence>
<dbReference type="PANTHER" id="PTHR36884">
    <property type="entry name" value="FIP1[III]-LIKE PROTEIN"/>
    <property type="match status" value="1"/>
</dbReference>
<comment type="similarity">
    <text evidence="2">Belongs to the FIP1 family.</text>
</comment>
<reference evidence="7" key="2">
    <citation type="journal article" date="2017" name="Nat. Plants">
        <title>The Aegilops tauschii genome reveals multiple impacts of transposons.</title>
        <authorList>
            <person name="Zhao G."/>
            <person name="Zou C."/>
            <person name="Li K."/>
            <person name="Wang K."/>
            <person name="Li T."/>
            <person name="Gao L."/>
            <person name="Zhang X."/>
            <person name="Wang H."/>
            <person name="Yang Z."/>
            <person name="Liu X."/>
            <person name="Jiang W."/>
            <person name="Mao L."/>
            <person name="Kong X."/>
            <person name="Jiao Y."/>
            <person name="Jia J."/>
        </authorList>
    </citation>
    <scope>NUCLEOTIDE SEQUENCE [LARGE SCALE GENOMIC DNA]</scope>
    <source>
        <strain evidence="7">cv. AL8/78</strain>
    </source>
</reference>
<dbReference type="EnsemblPlants" id="AET4Gv20480700.7">
    <property type="protein sequence ID" value="AET4Gv20480700.7"/>
    <property type="gene ID" value="AET4Gv20480700"/>
</dbReference>
<dbReference type="Pfam" id="PF05182">
    <property type="entry name" value="Fip1"/>
    <property type="match status" value="1"/>
</dbReference>
<evidence type="ECO:0000313" key="6">
    <source>
        <dbReference type="EnsemblPlants" id="AET4Gv20480700.7"/>
    </source>
</evidence>
<evidence type="ECO:0000256" key="2">
    <source>
        <dbReference type="ARBA" id="ARBA00007459"/>
    </source>
</evidence>
<reference evidence="7" key="1">
    <citation type="journal article" date="2014" name="Science">
        <title>Ancient hybridizations among the ancestral genomes of bread wheat.</title>
        <authorList>
            <consortium name="International Wheat Genome Sequencing Consortium,"/>
            <person name="Marcussen T."/>
            <person name="Sandve S.R."/>
            <person name="Heier L."/>
            <person name="Spannagl M."/>
            <person name="Pfeifer M."/>
            <person name="Jakobsen K.S."/>
            <person name="Wulff B.B."/>
            <person name="Steuernagel B."/>
            <person name="Mayer K.F."/>
            <person name="Olsen O.A."/>
        </authorList>
    </citation>
    <scope>NUCLEOTIDE SEQUENCE [LARGE SCALE GENOMIC DNA]</scope>
    <source>
        <strain evidence="7">cv. AL8/78</strain>
    </source>
</reference>
<evidence type="ECO:0000259" key="5">
    <source>
        <dbReference type="Pfam" id="PF05182"/>
    </source>
</evidence>
<dbReference type="GO" id="GO:0016607">
    <property type="term" value="C:nuclear speck"/>
    <property type="evidence" value="ECO:0007669"/>
    <property type="project" value="TreeGrafter"/>
</dbReference>